<dbReference type="PANTHER" id="PTHR47074">
    <property type="entry name" value="BNAC02G40300D PROTEIN"/>
    <property type="match status" value="1"/>
</dbReference>
<accession>A0A3P6GAI5</accession>
<organism evidence="3">
    <name type="scientific">Brassica oleracea</name>
    <name type="common">Wild cabbage</name>
    <dbReference type="NCBI Taxonomy" id="3712"/>
    <lineage>
        <taxon>Eukaryota</taxon>
        <taxon>Viridiplantae</taxon>
        <taxon>Streptophyta</taxon>
        <taxon>Embryophyta</taxon>
        <taxon>Tracheophyta</taxon>
        <taxon>Spermatophyta</taxon>
        <taxon>Magnoliopsida</taxon>
        <taxon>eudicotyledons</taxon>
        <taxon>Gunneridae</taxon>
        <taxon>Pentapetalae</taxon>
        <taxon>rosids</taxon>
        <taxon>malvids</taxon>
        <taxon>Brassicales</taxon>
        <taxon>Brassicaceae</taxon>
        <taxon>Brassiceae</taxon>
        <taxon>Brassica</taxon>
    </lineage>
</organism>
<evidence type="ECO:0000313" key="3">
    <source>
        <dbReference type="EMBL" id="VDD54295.1"/>
    </source>
</evidence>
<feature type="domain" description="Reverse transcriptase zinc-binding" evidence="2">
    <location>
        <begin position="243"/>
        <end position="319"/>
    </location>
</feature>
<dbReference type="Gene3D" id="3.30.420.10">
    <property type="entry name" value="Ribonuclease H-like superfamily/Ribonuclease H"/>
    <property type="match status" value="1"/>
</dbReference>
<dbReference type="AlphaFoldDB" id="A0A3P6GAI5"/>
<dbReference type="GO" id="GO:0004523">
    <property type="term" value="F:RNA-DNA hybrid ribonuclease activity"/>
    <property type="evidence" value="ECO:0007669"/>
    <property type="project" value="InterPro"/>
</dbReference>
<feature type="domain" description="RNase H type-1" evidence="1">
    <location>
        <begin position="431"/>
        <end position="552"/>
    </location>
</feature>
<dbReference type="InterPro" id="IPR012337">
    <property type="entry name" value="RNaseH-like_sf"/>
</dbReference>
<dbReference type="InterPro" id="IPR036397">
    <property type="entry name" value="RNaseH_sf"/>
</dbReference>
<dbReference type="SUPFAM" id="SSF53098">
    <property type="entry name" value="Ribonuclease H-like"/>
    <property type="match status" value="1"/>
</dbReference>
<dbReference type="EMBL" id="LR031879">
    <property type="protein sequence ID" value="VDD54295.1"/>
    <property type="molecule type" value="Genomic_DNA"/>
</dbReference>
<dbReference type="InterPro" id="IPR026960">
    <property type="entry name" value="RVT-Znf"/>
</dbReference>
<dbReference type="InterPro" id="IPR052929">
    <property type="entry name" value="RNase_H-like_EbsB-rel"/>
</dbReference>
<sequence>MALPTYTMACFLLPKSICQQIMSILSDFWWRNSHESRGMHWKSWESLCKRKSGGGLGFKDLEAFNIALLGKQLWRLLTNKNSLVSRIFRSRYFKNSDPLSAPLGSRPSYAWRSIHAAQGLVKQGARMMIGNGRDTKVWQDRWLGSKPASPALSMRMCSEGDRLRVSEELMVSDLRCNSGRDWNHVLLDKMFAPETREQIKKIHPAGRSGTDTYSWEYTKSGHYTVKSAYWVQVNVLDAKEKDSTVLQPSLDGIYQQVWSIETSPKIRHFLWRCLSNALPVAENMVHRHIAKDKRCSRCGEEAETVNHLLFLCLYARLVWAMANVHIPPAGRWSDSFFSNLYWVLNLKKEYPKEEIEEDLIPWLLWRLWKNRNEFLFRSREYTAPATVVKAREDTTAWRSREEVKPVEAKTPTLEAPTKRWTPPQATRLKCNTDGSWKQETGEGVVGWVLRDSMGNLMWVGAKRITGMGSELEVEAEALRWAAQVLTGFGYRNVTFETDSQVLSKMLSGEEATWPRVRPFIQEIGASVAGMNEAEVVYYPRSGNKVADRIAKETATFTSFVPKLYYIVPSWLFACMEVDKSVVEH</sequence>
<dbReference type="InterPro" id="IPR002156">
    <property type="entry name" value="RNaseH_domain"/>
</dbReference>
<dbReference type="Pfam" id="PF13966">
    <property type="entry name" value="zf-RVT"/>
    <property type="match status" value="1"/>
</dbReference>
<evidence type="ECO:0000259" key="1">
    <source>
        <dbReference type="Pfam" id="PF13456"/>
    </source>
</evidence>
<gene>
    <name evidence="3" type="ORF">BOLC8T47524H</name>
</gene>
<reference evidence="3" key="1">
    <citation type="submission" date="2018-11" db="EMBL/GenBank/DDBJ databases">
        <authorList>
            <consortium name="Genoscope - CEA"/>
            <person name="William W."/>
        </authorList>
    </citation>
    <scope>NUCLEOTIDE SEQUENCE</scope>
</reference>
<evidence type="ECO:0000259" key="2">
    <source>
        <dbReference type="Pfam" id="PF13966"/>
    </source>
</evidence>
<dbReference type="Pfam" id="PF13456">
    <property type="entry name" value="RVT_3"/>
    <property type="match status" value="1"/>
</dbReference>
<dbReference type="PANTHER" id="PTHR47074:SF48">
    <property type="entry name" value="POLYNUCLEOTIDYL TRANSFERASE, RIBONUCLEASE H-LIKE SUPERFAMILY PROTEIN"/>
    <property type="match status" value="1"/>
</dbReference>
<dbReference type="GO" id="GO:0003676">
    <property type="term" value="F:nucleic acid binding"/>
    <property type="evidence" value="ECO:0007669"/>
    <property type="project" value="InterPro"/>
</dbReference>
<protein>
    <submittedName>
        <fullName evidence="3">Uncharacterized protein</fullName>
    </submittedName>
</protein>
<dbReference type="CDD" id="cd06222">
    <property type="entry name" value="RNase_H_like"/>
    <property type="match status" value="1"/>
</dbReference>
<name>A0A3P6GAI5_BRAOL</name>
<dbReference type="InterPro" id="IPR044730">
    <property type="entry name" value="RNase_H-like_dom_plant"/>
</dbReference>
<proteinExistence type="predicted"/>